<evidence type="ECO:0000313" key="3">
    <source>
        <dbReference type="Proteomes" id="UP000284379"/>
    </source>
</evidence>
<gene>
    <name evidence="2" type="ORF">DW888_09550</name>
</gene>
<feature type="transmembrane region" description="Helical" evidence="1">
    <location>
        <begin position="34"/>
        <end position="53"/>
    </location>
</feature>
<dbReference type="Pfam" id="PF11667">
    <property type="entry name" value="DUF3267"/>
    <property type="match status" value="1"/>
</dbReference>
<comment type="caution">
    <text evidence="2">The sequence shown here is derived from an EMBL/GenBank/DDBJ whole genome shotgun (WGS) entry which is preliminary data.</text>
</comment>
<keyword evidence="1" id="KW-0472">Membrane</keyword>
<reference evidence="2 3" key="1">
    <citation type="submission" date="2018-08" db="EMBL/GenBank/DDBJ databases">
        <title>A genome reference for cultivated species of the human gut microbiota.</title>
        <authorList>
            <person name="Zou Y."/>
            <person name="Xue W."/>
            <person name="Luo G."/>
        </authorList>
    </citation>
    <scope>NUCLEOTIDE SEQUENCE [LARGE SCALE GENOMIC DNA]</scope>
    <source>
        <strain evidence="2 3">AM40-30BH</strain>
    </source>
</reference>
<keyword evidence="1" id="KW-0812">Transmembrane</keyword>
<sequence length="149" mass="17236">MTTDTENKKPLLAISCGAGGTQIILRTVPCAYSFIAYELIRAFFFLLFVKRGFRSVSLTMKGRLLFANCACSEPLYVWQFVIVSLMPALLLGVLPLCYTLFSGRFIFLLISIPFLLMGINDYKTIWLLRYFEENNLVINYLERKERRIH</sequence>
<organism evidence="2 3">
    <name type="scientific">Bacteroides nordii</name>
    <dbReference type="NCBI Taxonomy" id="291645"/>
    <lineage>
        <taxon>Bacteria</taxon>
        <taxon>Pseudomonadati</taxon>
        <taxon>Bacteroidota</taxon>
        <taxon>Bacteroidia</taxon>
        <taxon>Bacteroidales</taxon>
        <taxon>Bacteroidaceae</taxon>
        <taxon>Bacteroides</taxon>
    </lineage>
</organism>
<evidence type="ECO:0000256" key="1">
    <source>
        <dbReference type="SAM" id="Phobius"/>
    </source>
</evidence>
<feature type="transmembrane region" description="Helical" evidence="1">
    <location>
        <begin position="74"/>
        <end position="94"/>
    </location>
</feature>
<feature type="transmembrane region" description="Helical" evidence="1">
    <location>
        <begin position="100"/>
        <end position="119"/>
    </location>
</feature>
<dbReference type="EMBL" id="QSGO01000006">
    <property type="protein sequence ID" value="RHB35360.1"/>
    <property type="molecule type" value="Genomic_DNA"/>
</dbReference>
<proteinExistence type="predicted"/>
<dbReference type="AlphaFoldDB" id="A0A413VNZ7"/>
<dbReference type="RefSeq" id="WP_002558295.1">
    <property type="nucleotide sequence ID" value="NZ_CABJFV010000006.1"/>
</dbReference>
<accession>A0A413VNZ7</accession>
<dbReference type="InterPro" id="IPR021683">
    <property type="entry name" value="DUF3267"/>
</dbReference>
<keyword evidence="1" id="KW-1133">Transmembrane helix</keyword>
<name>A0A413VNZ7_9BACE</name>
<protein>
    <submittedName>
        <fullName evidence="2">DUF3267 domain-containing protein</fullName>
    </submittedName>
</protein>
<evidence type="ECO:0000313" key="2">
    <source>
        <dbReference type="EMBL" id="RHB35360.1"/>
    </source>
</evidence>
<dbReference type="Proteomes" id="UP000284379">
    <property type="component" value="Unassembled WGS sequence"/>
</dbReference>